<dbReference type="Proteomes" id="UP000187283">
    <property type="component" value="Unassembled WGS sequence"/>
</dbReference>
<reference evidence="2 3" key="1">
    <citation type="submission" date="2017-01" db="EMBL/GenBank/DDBJ databases">
        <authorList>
            <person name="Mah S.A."/>
            <person name="Swanson W.J."/>
            <person name="Moy G.W."/>
            <person name="Vacquier V.D."/>
        </authorList>
    </citation>
    <scope>NUCLEOTIDE SEQUENCE [LARGE SCALE GENOMIC DNA]</scope>
    <source>
        <strain evidence="2 3">GSMNP</strain>
    </source>
</reference>
<feature type="signal peptide" evidence="1">
    <location>
        <begin position="1"/>
        <end position="23"/>
    </location>
</feature>
<gene>
    <name evidence="2" type="ORF">AYI70_g7402</name>
</gene>
<name>A0A1R1XKS6_9FUNG</name>
<accession>A0A1R1XKS6</accession>
<evidence type="ECO:0000313" key="2">
    <source>
        <dbReference type="EMBL" id="OMJ15229.1"/>
    </source>
</evidence>
<feature type="chain" id="PRO_5013159023" evidence="1">
    <location>
        <begin position="24"/>
        <end position="251"/>
    </location>
</feature>
<keyword evidence="1" id="KW-0732">Signal</keyword>
<comment type="caution">
    <text evidence="2">The sequence shown here is derived from an EMBL/GenBank/DDBJ whole genome shotgun (WGS) entry which is preliminary data.</text>
</comment>
<evidence type="ECO:0000313" key="3">
    <source>
        <dbReference type="Proteomes" id="UP000187283"/>
    </source>
</evidence>
<evidence type="ECO:0000256" key="1">
    <source>
        <dbReference type="SAM" id="SignalP"/>
    </source>
</evidence>
<proteinExistence type="predicted"/>
<dbReference type="OrthoDB" id="5633780at2759"/>
<dbReference type="EMBL" id="LSSN01002737">
    <property type="protein sequence ID" value="OMJ15229.1"/>
    <property type="molecule type" value="Genomic_DNA"/>
</dbReference>
<organism evidence="2 3">
    <name type="scientific">Smittium culicis</name>
    <dbReference type="NCBI Taxonomy" id="133412"/>
    <lineage>
        <taxon>Eukaryota</taxon>
        <taxon>Fungi</taxon>
        <taxon>Fungi incertae sedis</taxon>
        <taxon>Zoopagomycota</taxon>
        <taxon>Kickxellomycotina</taxon>
        <taxon>Harpellomycetes</taxon>
        <taxon>Harpellales</taxon>
        <taxon>Legeriomycetaceae</taxon>
        <taxon>Smittium</taxon>
    </lineage>
</organism>
<protein>
    <submittedName>
        <fullName evidence="2">Uncharacterized protein</fullName>
    </submittedName>
</protein>
<sequence>MVKFVSVATFLLSLAVAAAHSRGDRTYNSASKGGMNADGRGTATDIDIDIDGTNNYPIRTDGQRTGNSLSGTNSGAAYSASAASAAMRKRQYSEKVEKLEKVASTAAEIFAIMEKMVATTGSKIEASYAKIKQARLDYGAKSKREAKKSPGTRKYLAYNKALDESLLGMEQDLAYYNKLIGGIKELETSTSLPEIRSKANHLHKSIDKINSVHDEIAFAKDNHKDRSKTGNLEYMDKVGAVYEYYISHIHE</sequence>
<dbReference type="AlphaFoldDB" id="A0A1R1XKS6"/>
<keyword evidence="3" id="KW-1185">Reference proteome</keyword>